<comment type="caution">
    <text evidence="2">The sequence shown here is derived from an EMBL/GenBank/DDBJ whole genome shotgun (WGS) entry which is preliminary data.</text>
</comment>
<organism evidence="2 3">
    <name type="scientific">Streptomyces indiaensis</name>
    <dbReference type="NCBI Taxonomy" id="284033"/>
    <lineage>
        <taxon>Bacteria</taxon>
        <taxon>Bacillati</taxon>
        <taxon>Actinomycetota</taxon>
        <taxon>Actinomycetes</taxon>
        <taxon>Kitasatosporales</taxon>
        <taxon>Streptomycetaceae</taxon>
        <taxon>Streptomyces</taxon>
    </lineage>
</organism>
<dbReference type="EMBL" id="BAAART010000003">
    <property type="protein sequence ID" value="GAA2769160.1"/>
    <property type="molecule type" value="Genomic_DNA"/>
</dbReference>
<evidence type="ECO:0008006" key="4">
    <source>
        <dbReference type="Google" id="ProtNLM"/>
    </source>
</evidence>
<keyword evidence="3" id="KW-1185">Reference proteome</keyword>
<proteinExistence type="predicted"/>
<dbReference type="RefSeq" id="WP_234845407.1">
    <property type="nucleotide sequence ID" value="NZ_JAKEIO010000012.1"/>
</dbReference>
<sequence>MRAKGKKDVDETRERSVRRAELTGGVATALLGVAGLAGLATQAGLPWWAVLAVAVSTVGLAGWTRRPDRPSARAGGQVPMR</sequence>
<reference evidence="3" key="1">
    <citation type="journal article" date="2019" name="Int. J. Syst. Evol. Microbiol.">
        <title>The Global Catalogue of Microorganisms (GCM) 10K type strain sequencing project: providing services to taxonomists for standard genome sequencing and annotation.</title>
        <authorList>
            <consortium name="The Broad Institute Genomics Platform"/>
            <consortium name="The Broad Institute Genome Sequencing Center for Infectious Disease"/>
            <person name="Wu L."/>
            <person name="Ma J."/>
        </authorList>
    </citation>
    <scope>NUCLEOTIDE SEQUENCE [LARGE SCALE GENOMIC DNA]</scope>
    <source>
        <strain evidence="3">JCM 3053</strain>
    </source>
</reference>
<accession>A0ABP6HE33</accession>
<dbReference type="Proteomes" id="UP001501474">
    <property type="component" value="Unassembled WGS sequence"/>
</dbReference>
<keyword evidence="1" id="KW-1133">Transmembrane helix</keyword>
<evidence type="ECO:0000313" key="3">
    <source>
        <dbReference type="Proteomes" id="UP001501474"/>
    </source>
</evidence>
<keyword evidence="1" id="KW-0472">Membrane</keyword>
<evidence type="ECO:0000313" key="2">
    <source>
        <dbReference type="EMBL" id="GAA2769160.1"/>
    </source>
</evidence>
<feature type="transmembrane region" description="Helical" evidence="1">
    <location>
        <begin position="45"/>
        <end position="63"/>
    </location>
</feature>
<evidence type="ECO:0000256" key="1">
    <source>
        <dbReference type="SAM" id="Phobius"/>
    </source>
</evidence>
<keyword evidence="1" id="KW-0812">Transmembrane</keyword>
<protein>
    <recommendedName>
        <fullName evidence="4">MYXO-CTERM domain-containing protein</fullName>
    </recommendedName>
</protein>
<gene>
    <name evidence="2" type="ORF">GCM10010104_02700</name>
</gene>
<name>A0ABP6HE33_9ACTN</name>
<feature type="transmembrane region" description="Helical" evidence="1">
    <location>
        <begin position="20"/>
        <end position="39"/>
    </location>
</feature>